<reference evidence="1" key="1">
    <citation type="journal article" date="2015" name="Nature">
        <title>Complex archaea that bridge the gap between prokaryotes and eukaryotes.</title>
        <authorList>
            <person name="Spang A."/>
            <person name="Saw J.H."/>
            <person name="Jorgensen S.L."/>
            <person name="Zaremba-Niedzwiedzka K."/>
            <person name="Martijn J."/>
            <person name="Lind A.E."/>
            <person name="van Eijk R."/>
            <person name="Schleper C."/>
            <person name="Guy L."/>
            <person name="Ettema T.J."/>
        </authorList>
    </citation>
    <scope>NUCLEOTIDE SEQUENCE</scope>
</reference>
<protein>
    <submittedName>
        <fullName evidence="1">Uncharacterized protein</fullName>
    </submittedName>
</protein>
<organism evidence="1">
    <name type="scientific">marine sediment metagenome</name>
    <dbReference type="NCBI Taxonomy" id="412755"/>
    <lineage>
        <taxon>unclassified sequences</taxon>
        <taxon>metagenomes</taxon>
        <taxon>ecological metagenomes</taxon>
    </lineage>
</organism>
<feature type="non-terminal residue" evidence="1">
    <location>
        <position position="21"/>
    </location>
</feature>
<gene>
    <name evidence="1" type="ORF">LCGC14_2663130</name>
</gene>
<evidence type="ECO:0000313" key="1">
    <source>
        <dbReference type="EMBL" id="KKK96399.1"/>
    </source>
</evidence>
<name>A0A0F9C1K2_9ZZZZ</name>
<sequence length="21" mass="2632">MLLDLQETLERKNEFRLAFKH</sequence>
<dbReference type="AlphaFoldDB" id="A0A0F9C1K2"/>
<proteinExistence type="predicted"/>
<accession>A0A0F9C1K2</accession>
<dbReference type="EMBL" id="LAZR01046506">
    <property type="protein sequence ID" value="KKK96399.1"/>
    <property type="molecule type" value="Genomic_DNA"/>
</dbReference>
<comment type="caution">
    <text evidence="1">The sequence shown here is derived from an EMBL/GenBank/DDBJ whole genome shotgun (WGS) entry which is preliminary data.</text>
</comment>